<evidence type="ECO:0000313" key="3">
    <source>
        <dbReference type="EMBL" id="MEE6260252.1"/>
    </source>
</evidence>
<protein>
    <recommendedName>
        <fullName evidence="5">Holin</fullName>
    </recommendedName>
</protein>
<dbReference type="RefSeq" id="WP_331215375.1">
    <property type="nucleotide sequence ID" value="NZ_JAZGQK010000013.1"/>
</dbReference>
<feature type="region of interest" description="Disordered" evidence="1">
    <location>
        <begin position="107"/>
        <end position="130"/>
    </location>
</feature>
<evidence type="ECO:0000256" key="2">
    <source>
        <dbReference type="SAM" id="Phobius"/>
    </source>
</evidence>
<feature type="transmembrane region" description="Helical" evidence="2">
    <location>
        <begin position="63"/>
        <end position="82"/>
    </location>
</feature>
<gene>
    <name evidence="3" type="ORF">V1633_17325</name>
</gene>
<evidence type="ECO:0000256" key="1">
    <source>
        <dbReference type="SAM" id="MobiDB-lite"/>
    </source>
</evidence>
<keyword evidence="2" id="KW-1133">Transmembrane helix</keyword>
<keyword evidence="4" id="KW-1185">Reference proteome</keyword>
<feature type="compositionally biased region" description="Polar residues" evidence="1">
    <location>
        <begin position="109"/>
        <end position="123"/>
    </location>
</feature>
<evidence type="ECO:0000313" key="4">
    <source>
        <dbReference type="Proteomes" id="UP001332243"/>
    </source>
</evidence>
<dbReference type="Proteomes" id="UP001332243">
    <property type="component" value="Unassembled WGS sequence"/>
</dbReference>
<organism evidence="3 4">
    <name type="scientific">Plantactinospora sonchi</name>
    <dbReference type="NCBI Taxonomy" id="1544735"/>
    <lineage>
        <taxon>Bacteria</taxon>
        <taxon>Bacillati</taxon>
        <taxon>Actinomycetota</taxon>
        <taxon>Actinomycetes</taxon>
        <taxon>Micromonosporales</taxon>
        <taxon>Micromonosporaceae</taxon>
        <taxon>Plantactinospora</taxon>
    </lineage>
</organism>
<keyword evidence="2" id="KW-0472">Membrane</keyword>
<comment type="caution">
    <text evidence="3">The sequence shown here is derived from an EMBL/GenBank/DDBJ whole genome shotgun (WGS) entry which is preliminary data.</text>
</comment>
<evidence type="ECO:0008006" key="5">
    <source>
        <dbReference type="Google" id="ProtNLM"/>
    </source>
</evidence>
<keyword evidence="2" id="KW-0812">Transmembrane</keyword>
<reference evidence="3 4" key="1">
    <citation type="submission" date="2024-01" db="EMBL/GenBank/DDBJ databases">
        <title>Genome insights into Plantactinospora sonchi sp. nov.</title>
        <authorList>
            <person name="Wang L."/>
        </authorList>
    </citation>
    <scope>NUCLEOTIDE SEQUENCE [LARGE SCALE GENOMIC DNA]</scope>
    <source>
        <strain evidence="3 4">NEAU-QY2</strain>
    </source>
</reference>
<accession>A0ABU7RUT4</accession>
<sequence length="130" mass="13129">MIRKYGKALAAVAGAVLTVAYGALSGDQRIESDEAVQIAIAAATAVGVYLVPLAPRYRWAKTAVAVVLSVLQVLATVILGGLDSNEWIALLLAALTVAGVGAAPAVSDNGVSAHTPRTTSGEPASSPVRH</sequence>
<feature type="transmembrane region" description="Helical" evidence="2">
    <location>
        <begin position="35"/>
        <end position="51"/>
    </location>
</feature>
<dbReference type="EMBL" id="JAZGQK010000013">
    <property type="protein sequence ID" value="MEE6260252.1"/>
    <property type="molecule type" value="Genomic_DNA"/>
</dbReference>
<name>A0ABU7RUT4_9ACTN</name>
<proteinExistence type="predicted"/>
<feature type="transmembrane region" description="Helical" evidence="2">
    <location>
        <begin position="88"/>
        <end position="107"/>
    </location>
</feature>